<dbReference type="Proteomes" id="UP000299102">
    <property type="component" value="Unassembled WGS sequence"/>
</dbReference>
<evidence type="ECO:0000313" key="1">
    <source>
        <dbReference type="EMBL" id="GBP14377.1"/>
    </source>
</evidence>
<name>A0A4C1TLQ3_EUMVA</name>
<dbReference type="EMBL" id="BGZK01000063">
    <property type="protein sequence ID" value="GBP14377.1"/>
    <property type="molecule type" value="Genomic_DNA"/>
</dbReference>
<accession>A0A4C1TLQ3</accession>
<proteinExistence type="predicted"/>
<gene>
    <name evidence="1" type="ORF">EVAR_92369_1</name>
</gene>
<protein>
    <submittedName>
        <fullName evidence="1">Uncharacterized protein</fullName>
    </submittedName>
</protein>
<sequence>MTASEWKMKEFNTESRVGIGDGRAVGMSIWRLGDMQDEKAFLRRVEKSALSSFVQNSRMVFARGHMSVEASPTTQTQGPERY</sequence>
<keyword evidence="2" id="KW-1185">Reference proteome</keyword>
<evidence type="ECO:0000313" key="2">
    <source>
        <dbReference type="Proteomes" id="UP000299102"/>
    </source>
</evidence>
<comment type="caution">
    <text evidence="1">The sequence shown here is derived from an EMBL/GenBank/DDBJ whole genome shotgun (WGS) entry which is preliminary data.</text>
</comment>
<organism evidence="1 2">
    <name type="scientific">Eumeta variegata</name>
    <name type="common">Bagworm moth</name>
    <name type="synonym">Eumeta japonica</name>
    <dbReference type="NCBI Taxonomy" id="151549"/>
    <lineage>
        <taxon>Eukaryota</taxon>
        <taxon>Metazoa</taxon>
        <taxon>Ecdysozoa</taxon>
        <taxon>Arthropoda</taxon>
        <taxon>Hexapoda</taxon>
        <taxon>Insecta</taxon>
        <taxon>Pterygota</taxon>
        <taxon>Neoptera</taxon>
        <taxon>Endopterygota</taxon>
        <taxon>Lepidoptera</taxon>
        <taxon>Glossata</taxon>
        <taxon>Ditrysia</taxon>
        <taxon>Tineoidea</taxon>
        <taxon>Psychidae</taxon>
        <taxon>Oiketicinae</taxon>
        <taxon>Eumeta</taxon>
    </lineage>
</organism>
<reference evidence="1 2" key="1">
    <citation type="journal article" date="2019" name="Commun. Biol.">
        <title>The bagworm genome reveals a unique fibroin gene that provides high tensile strength.</title>
        <authorList>
            <person name="Kono N."/>
            <person name="Nakamura H."/>
            <person name="Ohtoshi R."/>
            <person name="Tomita M."/>
            <person name="Numata K."/>
            <person name="Arakawa K."/>
        </authorList>
    </citation>
    <scope>NUCLEOTIDE SEQUENCE [LARGE SCALE GENOMIC DNA]</scope>
</reference>
<dbReference type="AlphaFoldDB" id="A0A4C1TLQ3"/>